<keyword evidence="1" id="KW-0602">Photosynthesis</keyword>
<dbReference type="SUPFAM" id="SSF110296">
    <property type="entry name" value="Oligoxyloglucan reducing end-specific cellobiohydrolase"/>
    <property type="match status" value="1"/>
</dbReference>
<dbReference type="CDD" id="cd15482">
    <property type="entry name" value="Sialidase_non-viral"/>
    <property type="match status" value="1"/>
</dbReference>
<dbReference type="PANTHER" id="PTHR47199">
    <property type="entry name" value="PHOTOSYSTEM II STABILITY/ASSEMBLY FACTOR HCF136, CHLOROPLASTIC"/>
    <property type="match status" value="1"/>
</dbReference>
<protein>
    <submittedName>
        <fullName evidence="4">Glycosyl hydrolase</fullName>
    </submittedName>
</protein>
<organism evidence="4 5">
    <name type="scientific">Pseudaquabacterium terrae</name>
    <dbReference type="NCBI Taxonomy" id="2732868"/>
    <lineage>
        <taxon>Bacteria</taxon>
        <taxon>Pseudomonadati</taxon>
        <taxon>Pseudomonadota</taxon>
        <taxon>Betaproteobacteria</taxon>
        <taxon>Burkholderiales</taxon>
        <taxon>Sphaerotilaceae</taxon>
        <taxon>Pseudaquabacterium</taxon>
    </lineage>
</organism>
<dbReference type="Proteomes" id="UP000737171">
    <property type="component" value="Unassembled WGS sequence"/>
</dbReference>
<comment type="caution">
    <text evidence="4">The sequence shown here is derived from an EMBL/GenBank/DDBJ whole genome shotgun (WGS) entry which is preliminary data.</text>
</comment>
<gene>
    <name evidence="4" type="ORF">HLB44_12175</name>
</gene>
<dbReference type="Pfam" id="PF14870">
    <property type="entry name" value="PSII_BNR"/>
    <property type="match status" value="2"/>
</dbReference>
<dbReference type="EMBL" id="JABRWJ010000003">
    <property type="protein sequence ID" value="NRF67744.1"/>
    <property type="molecule type" value="Genomic_DNA"/>
</dbReference>
<sequence>MLTVARAGRRLVAAGERGIVLLSDDDGQRWRQAAVPVQATLTALRFVDERTGWAVGHLGVILKTEDGGERWVRQLDGISAAARIADAARSGDERAQKLAAHFVDEGPDKPFFDVDFADAQNGVAVGAYGIAFATSDGGAHWTPLVGRLPNPKSLHLYAVRWAGGQWVIAGEQGLLLKSADAGGTFSALASPYKGSWFGLVAARSGTLVAYGLRGRVFRSADGGASWQAIDSGVPVSISAGVEVAPGTLALLGQSGDLLISRDDGLQFHKQPAAAALPATGLAVTGDGHLVLSSLRGLRRQSAPSTPPSAR</sequence>
<feature type="domain" description="Photosynthesis system II assembly factor Ycf48/Hcf136-like" evidence="3">
    <location>
        <begin position="108"/>
        <end position="229"/>
    </location>
</feature>
<keyword evidence="2" id="KW-0604">Photosystem II</keyword>
<dbReference type="GO" id="GO:0016787">
    <property type="term" value="F:hydrolase activity"/>
    <property type="evidence" value="ECO:0007669"/>
    <property type="project" value="UniProtKB-KW"/>
</dbReference>
<evidence type="ECO:0000259" key="3">
    <source>
        <dbReference type="Pfam" id="PF14870"/>
    </source>
</evidence>
<dbReference type="Gene3D" id="2.130.10.10">
    <property type="entry name" value="YVTN repeat-like/Quinoprotein amine dehydrogenase"/>
    <property type="match status" value="1"/>
</dbReference>
<proteinExistence type="predicted"/>
<dbReference type="RefSeq" id="WP_173122833.1">
    <property type="nucleotide sequence ID" value="NZ_JABRWJ010000003.1"/>
</dbReference>
<keyword evidence="5" id="KW-1185">Reference proteome</keyword>
<reference evidence="4 5" key="1">
    <citation type="submission" date="2020-05" db="EMBL/GenBank/DDBJ databases">
        <title>Aquincola sp. isolate from soil.</title>
        <authorList>
            <person name="Han J."/>
            <person name="Kim D.-U."/>
        </authorList>
    </citation>
    <scope>NUCLEOTIDE SEQUENCE [LARGE SCALE GENOMIC DNA]</scope>
    <source>
        <strain evidence="4 5">S2</strain>
    </source>
</reference>
<feature type="domain" description="Photosynthesis system II assembly factor Ycf48/Hcf136-like" evidence="3">
    <location>
        <begin position="27"/>
        <end position="77"/>
    </location>
</feature>
<dbReference type="PANTHER" id="PTHR47199:SF2">
    <property type="entry name" value="PHOTOSYSTEM II STABILITY_ASSEMBLY FACTOR HCF136, CHLOROPLASTIC"/>
    <property type="match status" value="1"/>
</dbReference>
<evidence type="ECO:0000256" key="1">
    <source>
        <dbReference type="ARBA" id="ARBA00022531"/>
    </source>
</evidence>
<dbReference type="InterPro" id="IPR015943">
    <property type="entry name" value="WD40/YVTN_repeat-like_dom_sf"/>
</dbReference>
<accession>A0ABX2EGK0</accession>
<name>A0ABX2EGK0_9BURK</name>
<keyword evidence="4" id="KW-0378">Hydrolase</keyword>
<dbReference type="InterPro" id="IPR028203">
    <property type="entry name" value="PSII_CF48-like_dom"/>
</dbReference>
<evidence type="ECO:0000313" key="5">
    <source>
        <dbReference type="Proteomes" id="UP000737171"/>
    </source>
</evidence>
<evidence type="ECO:0000313" key="4">
    <source>
        <dbReference type="EMBL" id="NRF67744.1"/>
    </source>
</evidence>
<evidence type="ECO:0000256" key="2">
    <source>
        <dbReference type="ARBA" id="ARBA00023276"/>
    </source>
</evidence>